<comment type="caution">
    <text evidence="5">The sequence shown here is derived from an EMBL/GenBank/DDBJ whole genome shotgun (WGS) entry which is preliminary data.</text>
</comment>
<dbReference type="GO" id="GO:0043190">
    <property type="term" value="C:ATP-binding cassette (ABC) transporter complex"/>
    <property type="evidence" value="ECO:0007669"/>
    <property type="project" value="InterPro"/>
</dbReference>
<comment type="similarity">
    <text evidence="2">Belongs to the bacterial solute-binding protein 5 family.</text>
</comment>
<dbReference type="Pfam" id="PF00496">
    <property type="entry name" value="SBP_bac_5"/>
    <property type="match status" value="1"/>
</dbReference>
<dbReference type="PIRSF" id="PIRSF002741">
    <property type="entry name" value="MppA"/>
    <property type="match status" value="1"/>
</dbReference>
<dbReference type="PROSITE" id="PS51318">
    <property type="entry name" value="TAT"/>
    <property type="match status" value="1"/>
</dbReference>
<dbReference type="SUPFAM" id="SSF53850">
    <property type="entry name" value="Periplasmic binding protein-like II"/>
    <property type="match status" value="1"/>
</dbReference>
<dbReference type="Proteomes" id="UP000273807">
    <property type="component" value="Unassembled WGS sequence"/>
</dbReference>
<keyword evidence="6" id="KW-1185">Reference proteome</keyword>
<dbReference type="CDD" id="cd00995">
    <property type="entry name" value="PBP2_NikA_DppA_OppA_like"/>
    <property type="match status" value="1"/>
</dbReference>
<dbReference type="Gene3D" id="3.10.105.10">
    <property type="entry name" value="Dipeptide-binding Protein, Domain 3"/>
    <property type="match status" value="1"/>
</dbReference>
<evidence type="ECO:0000313" key="5">
    <source>
        <dbReference type="EMBL" id="RNL54672.1"/>
    </source>
</evidence>
<feature type="domain" description="Solute-binding protein family 5" evidence="4">
    <location>
        <begin position="110"/>
        <end position="454"/>
    </location>
</feature>
<evidence type="ECO:0000256" key="3">
    <source>
        <dbReference type="ARBA" id="ARBA00022729"/>
    </source>
</evidence>
<dbReference type="PROSITE" id="PS01040">
    <property type="entry name" value="SBP_BACTERIAL_5"/>
    <property type="match status" value="1"/>
</dbReference>
<dbReference type="GO" id="GO:0042597">
    <property type="term" value="C:periplasmic space"/>
    <property type="evidence" value="ECO:0007669"/>
    <property type="project" value="UniProtKB-ARBA"/>
</dbReference>
<protein>
    <submittedName>
        <fullName evidence="5">ABC transporter substrate-binding protein</fullName>
    </submittedName>
</protein>
<dbReference type="GO" id="GO:0015833">
    <property type="term" value="P:peptide transport"/>
    <property type="evidence" value="ECO:0007669"/>
    <property type="project" value="TreeGrafter"/>
</dbReference>
<sequence>MMRSHMSKTLKNLPLVNDASRRSFLKLAGAAGAAAAFTATLSACGGAATTSGSTAANTATANKDLIIEAGISYALSTGFDPMTASGATPLAANLHIFEGLVELHPATREPYNALAAADPKKVNDTTYQVTIREGAKFHNGSPVTTDDVVYSFTRVMDPANNSLFSQFIPFIADVKALDATTVEFSLKYPFPGFGPRISVVKIVPQALASADQKAFDAAPVGSGPYKLVSAVKDDKIVFEAFADYNGPKPPLAKGMNWLLLSDAAARVTAVQSGRVQAIEDVPYLDVDGLKSKVQVESVQSFGMLFMMFNCAKAPFDNKLVRQALHYGLDKDSIIKKALFGNATAASSYFQEGHPDYVKAKNVYGYDAQKAADLLKEAGVTSLEFELVTTDTAWVKDVAPLILESWNKLPGVKVTVASLQSGAMYSDRIGTGNYTVAAAPGDPSVFGNDADLLLSWFYASETWMGKRAYWTTPERATLQGLMVEGTQATKDESKKIVGEIVDLVSEELPLYPIFHRRLPTAWEEKNLTGFQPLPTTGMSFIGVGRTS</sequence>
<dbReference type="PANTHER" id="PTHR30290">
    <property type="entry name" value="PERIPLASMIC BINDING COMPONENT OF ABC TRANSPORTER"/>
    <property type="match status" value="1"/>
</dbReference>
<dbReference type="InterPro" id="IPR006311">
    <property type="entry name" value="TAT_signal"/>
</dbReference>
<organism evidence="5 6">
    <name type="scientific">Arthrobacter oryzae</name>
    <dbReference type="NCBI Taxonomy" id="409290"/>
    <lineage>
        <taxon>Bacteria</taxon>
        <taxon>Bacillati</taxon>
        <taxon>Actinomycetota</taxon>
        <taxon>Actinomycetes</taxon>
        <taxon>Micrococcales</taxon>
        <taxon>Micrococcaceae</taxon>
        <taxon>Arthrobacter</taxon>
    </lineage>
</organism>
<proteinExistence type="inferred from homology"/>
<keyword evidence="3" id="KW-0732">Signal</keyword>
<dbReference type="AlphaFoldDB" id="A0A3N0BYP2"/>
<dbReference type="EMBL" id="RBED01000099">
    <property type="protein sequence ID" value="RNL54672.1"/>
    <property type="molecule type" value="Genomic_DNA"/>
</dbReference>
<gene>
    <name evidence="5" type="ORF">D7003_10915</name>
</gene>
<name>A0A3N0BYP2_9MICC</name>
<evidence type="ECO:0000313" key="6">
    <source>
        <dbReference type="Proteomes" id="UP000273807"/>
    </source>
</evidence>
<reference evidence="5 6" key="1">
    <citation type="submission" date="2018-10" db="EMBL/GenBank/DDBJ databases">
        <title>Genome sequencing of Arthrobacter oryzae TNB02.</title>
        <authorList>
            <person name="Cho Y.-J."/>
            <person name="Cho A."/>
            <person name="Kim O.-S."/>
        </authorList>
    </citation>
    <scope>NUCLEOTIDE SEQUENCE [LARGE SCALE GENOMIC DNA]</scope>
    <source>
        <strain evidence="5 6">TNB02</strain>
    </source>
</reference>
<dbReference type="Gene3D" id="3.90.76.10">
    <property type="entry name" value="Dipeptide-binding Protein, Domain 1"/>
    <property type="match status" value="1"/>
</dbReference>
<dbReference type="PANTHER" id="PTHR30290:SF38">
    <property type="entry name" value="D,D-DIPEPTIDE-BINDING PERIPLASMIC PROTEIN DDPA-RELATED"/>
    <property type="match status" value="1"/>
</dbReference>
<dbReference type="InterPro" id="IPR023765">
    <property type="entry name" value="SBP_5_CS"/>
</dbReference>
<accession>A0A3N0BYP2</accession>
<dbReference type="InterPro" id="IPR000914">
    <property type="entry name" value="SBP_5_dom"/>
</dbReference>
<dbReference type="InterPro" id="IPR039424">
    <property type="entry name" value="SBP_5"/>
</dbReference>
<dbReference type="GO" id="GO:1904680">
    <property type="term" value="F:peptide transmembrane transporter activity"/>
    <property type="evidence" value="ECO:0007669"/>
    <property type="project" value="TreeGrafter"/>
</dbReference>
<evidence type="ECO:0000256" key="2">
    <source>
        <dbReference type="ARBA" id="ARBA00005695"/>
    </source>
</evidence>
<comment type="subcellular location">
    <subcellularLocation>
        <location evidence="1">Cell membrane</location>
        <topology evidence="1">Lipid-anchor</topology>
    </subcellularLocation>
</comment>
<dbReference type="InterPro" id="IPR030678">
    <property type="entry name" value="Peptide/Ni-bd"/>
</dbReference>
<evidence type="ECO:0000259" key="4">
    <source>
        <dbReference type="Pfam" id="PF00496"/>
    </source>
</evidence>
<dbReference type="Gene3D" id="3.40.190.10">
    <property type="entry name" value="Periplasmic binding protein-like II"/>
    <property type="match status" value="1"/>
</dbReference>
<evidence type="ECO:0000256" key="1">
    <source>
        <dbReference type="ARBA" id="ARBA00004193"/>
    </source>
</evidence>
<dbReference type="OrthoDB" id="3225986at2"/>